<keyword evidence="2" id="KW-0274">FAD</keyword>
<accession>A0A0W0ETJ0</accession>
<protein>
    <recommendedName>
        <fullName evidence="5">FAD-binding domain-containing protein</fullName>
    </recommendedName>
</protein>
<keyword evidence="4" id="KW-0503">Monooxygenase</keyword>
<comment type="caution">
    <text evidence="6">The sequence shown here is derived from an EMBL/GenBank/DDBJ whole genome shotgun (WGS) entry which is preliminary data.</text>
</comment>
<dbReference type="Pfam" id="PF01494">
    <property type="entry name" value="FAD_binding_3"/>
    <property type="match status" value="1"/>
</dbReference>
<dbReference type="GO" id="GO:0004497">
    <property type="term" value="F:monooxygenase activity"/>
    <property type="evidence" value="ECO:0007669"/>
    <property type="project" value="UniProtKB-KW"/>
</dbReference>
<proteinExistence type="predicted"/>
<dbReference type="Proteomes" id="UP000054988">
    <property type="component" value="Unassembled WGS sequence"/>
</dbReference>
<dbReference type="PANTHER" id="PTHR47178:SF3">
    <property type="entry name" value="FAD-BINDING DOMAIN-CONTAINING PROTEIN"/>
    <property type="match status" value="1"/>
</dbReference>
<dbReference type="PANTHER" id="PTHR47178">
    <property type="entry name" value="MONOOXYGENASE, FAD-BINDING"/>
    <property type="match status" value="1"/>
</dbReference>
<organism evidence="6 7">
    <name type="scientific">Moniliophthora roreri</name>
    <name type="common">Frosty pod rot fungus</name>
    <name type="synonym">Monilia roreri</name>
    <dbReference type="NCBI Taxonomy" id="221103"/>
    <lineage>
        <taxon>Eukaryota</taxon>
        <taxon>Fungi</taxon>
        <taxon>Dikarya</taxon>
        <taxon>Basidiomycota</taxon>
        <taxon>Agaricomycotina</taxon>
        <taxon>Agaricomycetes</taxon>
        <taxon>Agaricomycetidae</taxon>
        <taxon>Agaricales</taxon>
        <taxon>Marasmiineae</taxon>
        <taxon>Marasmiaceae</taxon>
        <taxon>Moniliophthora</taxon>
    </lineage>
</organism>
<keyword evidence="1" id="KW-0285">Flavoprotein</keyword>
<evidence type="ECO:0000313" key="7">
    <source>
        <dbReference type="Proteomes" id="UP000054988"/>
    </source>
</evidence>
<evidence type="ECO:0000256" key="4">
    <source>
        <dbReference type="ARBA" id="ARBA00023033"/>
    </source>
</evidence>
<gene>
    <name evidence="6" type="ORF">WG66_20027</name>
</gene>
<evidence type="ECO:0000256" key="1">
    <source>
        <dbReference type="ARBA" id="ARBA00022630"/>
    </source>
</evidence>
<evidence type="ECO:0000259" key="5">
    <source>
        <dbReference type="Pfam" id="PF01494"/>
    </source>
</evidence>
<dbReference type="eggNOG" id="KOG2614">
    <property type="taxonomic scope" value="Eukaryota"/>
</dbReference>
<feature type="domain" description="FAD-binding" evidence="5">
    <location>
        <begin position="302"/>
        <end position="341"/>
    </location>
</feature>
<dbReference type="GO" id="GO:0071949">
    <property type="term" value="F:FAD binding"/>
    <property type="evidence" value="ECO:0007669"/>
    <property type="project" value="InterPro"/>
</dbReference>
<evidence type="ECO:0000256" key="2">
    <source>
        <dbReference type="ARBA" id="ARBA00022827"/>
    </source>
</evidence>
<evidence type="ECO:0000256" key="3">
    <source>
        <dbReference type="ARBA" id="ARBA00023002"/>
    </source>
</evidence>
<dbReference type="Gene3D" id="3.50.50.60">
    <property type="entry name" value="FAD/NAD(P)-binding domain"/>
    <property type="match status" value="1"/>
</dbReference>
<dbReference type="AlphaFoldDB" id="A0A0W0ETJ0"/>
<dbReference type="InterPro" id="IPR036188">
    <property type="entry name" value="FAD/NAD-bd_sf"/>
</dbReference>
<dbReference type="InterPro" id="IPR002938">
    <property type="entry name" value="FAD-bd"/>
</dbReference>
<keyword evidence="3" id="KW-0560">Oxidoreductase</keyword>
<dbReference type="EMBL" id="LATX01002555">
    <property type="protein sequence ID" value="KTB27412.1"/>
    <property type="molecule type" value="Genomic_DNA"/>
</dbReference>
<dbReference type="Pfam" id="PF13450">
    <property type="entry name" value="NAD_binding_8"/>
    <property type="match status" value="1"/>
</dbReference>
<name>A0A0W0ETJ0_MONRR</name>
<sequence length="411" mass="46262">MDKNRVLIIGGGPSGLLTAHILNKLSIPYTLFEQDSDISSRAPDWDFGIHWTQSSLPACLPRHITYEKLKAAQVDPGLDPAKDDFLPVFNLSTGEEMHRINMPFVMRLRRSQFMKLLREGLGDVRYGKRLSAINTDYDHVVTATFTDGTIEHGTLLIGTDGAQSVVRNFLFSSDPAKAALKPSRIVSRTVITTLPPHAVDNIRALDKRMSIGHHPGGIFAWFGSHECPPNVPSSKWKYTLMMSRKEPLHIPADQGGPGVLERAKGIARIRFCEPFRSIWEAVPEGAQVWCNRLSSWPTEEWDNRNGRVTLVGDAAHPMLPHCGQGLNSAIQDVARLSECLRFHYHPNPNPDRKVLGPFKKALDVYEKELWKRGRDAVIMSDENAEAVHDWERLRMSPLWRFGIRPVDDLCA</sequence>
<reference evidence="6 7" key="1">
    <citation type="submission" date="2015-12" db="EMBL/GenBank/DDBJ databases">
        <title>Draft genome sequence of Moniliophthora roreri, the causal agent of frosty pod rot of cacao.</title>
        <authorList>
            <person name="Aime M.C."/>
            <person name="Diaz-Valderrama J.R."/>
            <person name="Kijpornyongpan T."/>
            <person name="Phillips-Mora W."/>
        </authorList>
    </citation>
    <scope>NUCLEOTIDE SEQUENCE [LARGE SCALE GENOMIC DNA]</scope>
    <source>
        <strain evidence="6 7">MCA 2952</strain>
    </source>
</reference>
<dbReference type="SUPFAM" id="SSF51905">
    <property type="entry name" value="FAD/NAD(P)-binding domain"/>
    <property type="match status" value="1"/>
</dbReference>
<dbReference type="PRINTS" id="PR00420">
    <property type="entry name" value="RNGMNOXGNASE"/>
</dbReference>
<evidence type="ECO:0000313" key="6">
    <source>
        <dbReference type="EMBL" id="KTB27412.1"/>
    </source>
</evidence>